<protein>
    <submittedName>
        <fullName evidence="1">Uncharacterized protein</fullName>
    </submittedName>
</protein>
<comment type="caution">
    <text evidence="1">The sequence shown here is derived from an EMBL/GenBank/DDBJ whole genome shotgun (WGS) entry which is preliminary data.</text>
</comment>
<gene>
    <name evidence="1" type="ORF">P5673_029612</name>
</gene>
<name>A0AAD9PVQ5_ACRCE</name>
<dbReference type="Proteomes" id="UP001249851">
    <property type="component" value="Unassembled WGS sequence"/>
</dbReference>
<keyword evidence="2" id="KW-1185">Reference proteome</keyword>
<dbReference type="AlphaFoldDB" id="A0AAD9PVQ5"/>
<dbReference type="EMBL" id="JARQWQ010000120">
    <property type="protein sequence ID" value="KAK2549793.1"/>
    <property type="molecule type" value="Genomic_DNA"/>
</dbReference>
<reference evidence="1" key="2">
    <citation type="journal article" date="2023" name="Science">
        <title>Genomic signatures of disease resistance in endangered staghorn corals.</title>
        <authorList>
            <person name="Vollmer S.V."/>
            <person name="Selwyn J.D."/>
            <person name="Despard B.A."/>
            <person name="Roesel C.L."/>
        </authorList>
    </citation>
    <scope>NUCLEOTIDE SEQUENCE</scope>
    <source>
        <strain evidence="1">K2</strain>
    </source>
</reference>
<accession>A0AAD9PVQ5</accession>
<proteinExistence type="predicted"/>
<evidence type="ECO:0000313" key="2">
    <source>
        <dbReference type="Proteomes" id="UP001249851"/>
    </source>
</evidence>
<organism evidence="1 2">
    <name type="scientific">Acropora cervicornis</name>
    <name type="common">Staghorn coral</name>
    <dbReference type="NCBI Taxonomy" id="6130"/>
    <lineage>
        <taxon>Eukaryota</taxon>
        <taxon>Metazoa</taxon>
        <taxon>Cnidaria</taxon>
        <taxon>Anthozoa</taxon>
        <taxon>Hexacorallia</taxon>
        <taxon>Scleractinia</taxon>
        <taxon>Astrocoeniina</taxon>
        <taxon>Acroporidae</taxon>
        <taxon>Acropora</taxon>
    </lineage>
</organism>
<evidence type="ECO:0000313" key="1">
    <source>
        <dbReference type="EMBL" id="KAK2549793.1"/>
    </source>
</evidence>
<sequence length="159" mass="18439">MKIPNLFNKNKAIKRYVRSHIVHSVPHSSALKNILSIYYQCVDINQLESLGQKVQGWILFKYLFKTRTAKHKKTSQVSVTSFMMKLYMLFNCKKRNRKYCVSRAKLFTSGDIELNPGPAKAFNVVWNNQPPCQLAKSRCRTTNNNETIAVAKEQKRKVI</sequence>
<reference evidence="1" key="1">
    <citation type="journal article" date="2023" name="G3 (Bethesda)">
        <title>Whole genome assembly and annotation of the endangered Caribbean coral Acropora cervicornis.</title>
        <authorList>
            <person name="Selwyn J.D."/>
            <person name="Vollmer S.V."/>
        </authorList>
    </citation>
    <scope>NUCLEOTIDE SEQUENCE</scope>
    <source>
        <strain evidence="1">K2</strain>
    </source>
</reference>